<keyword evidence="16" id="KW-0090">Biological rhythms</keyword>
<dbReference type="InterPro" id="IPR003101">
    <property type="entry name" value="KIX_dom"/>
</dbReference>
<accession>A0A8J6GWX6</accession>
<dbReference type="InterPro" id="IPR000433">
    <property type="entry name" value="Znf_ZZ"/>
</dbReference>
<keyword evidence="14" id="KW-0007">Acetylation</keyword>
<feature type="region of interest" description="Disordered" evidence="25">
    <location>
        <begin position="1801"/>
        <end position="1825"/>
    </location>
</feature>
<feature type="compositionally biased region" description="Low complexity" evidence="25">
    <location>
        <begin position="2022"/>
        <end position="2054"/>
    </location>
</feature>
<dbReference type="Proteomes" id="UP000710432">
    <property type="component" value="Unassembled WGS sequence"/>
</dbReference>
<dbReference type="FunFam" id="2.10.110.40:FF:000001">
    <property type="entry name" value="E1A binding protein p300"/>
    <property type="match status" value="1"/>
</dbReference>
<dbReference type="PROSITE" id="PS50014">
    <property type="entry name" value="BROMODOMAIN_2"/>
    <property type="match status" value="1"/>
</dbReference>
<keyword evidence="6" id="KW-1017">Isopeptide bond</keyword>
<keyword evidence="13" id="KW-0832">Ubl conjugation</keyword>
<gene>
    <name evidence="31" type="ORF">LTLLF_113800</name>
</gene>
<evidence type="ECO:0000256" key="2">
    <source>
        <dbReference type="ARBA" id="ARBA00004496"/>
    </source>
</evidence>
<feature type="region of interest" description="Disordered" evidence="25">
    <location>
        <begin position="683"/>
        <end position="1012"/>
    </location>
</feature>
<dbReference type="PANTHER" id="PTHR13808:SF29">
    <property type="entry name" value="HISTONE ACETYLTRANSFERASE P300"/>
    <property type="match status" value="1"/>
</dbReference>
<keyword evidence="20" id="KW-0012">Acyltransferase</keyword>
<evidence type="ECO:0000259" key="26">
    <source>
        <dbReference type="PROSITE" id="PS50014"/>
    </source>
</evidence>
<evidence type="ECO:0000256" key="9">
    <source>
        <dbReference type="ARBA" id="ARBA00022723"/>
    </source>
</evidence>
<dbReference type="GO" id="GO:0004402">
    <property type="term" value="F:histone acetyltransferase activity"/>
    <property type="evidence" value="ECO:0007669"/>
    <property type="project" value="InterPro"/>
</dbReference>
<keyword evidence="11 24" id="KW-0863">Zinc-finger</keyword>
<feature type="compositionally biased region" description="Pro residues" evidence="25">
    <location>
        <begin position="1721"/>
        <end position="1738"/>
    </location>
</feature>
<feature type="compositionally biased region" description="Polar residues" evidence="25">
    <location>
        <begin position="992"/>
        <end position="1003"/>
    </location>
</feature>
<evidence type="ECO:0000259" key="29">
    <source>
        <dbReference type="PROSITE" id="PS50952"/>
    </source>
</evidence>
<feature type="compositionally biased region" description="Low complexity" evidence="25">
    <location>
        <begin position="860"/>
        <end position="888"/>
    </location>
</feature>
<feature type="compositionally biased region" description="Polar residues" evidence="25">
    <location>
        <begin position="2094"/>
        <end position="2120"/>
    </location>
</feature>
<dbReference type="PRINTS" id="PR01217">
    <property type="entry name" value="PRICHEXTENSN"/>
</dbReference>
<feature type="compositionally biased region" description="Low complexity" evidence="25">
    <location>
        <begin position="18"/>
        <end position="28"/>
    </location>
</feature>
<feature type="region of interest" description="Disordered" evidence="25">
    <location>
        <begin position="1332"/>
        <end position="1390"/>
    </location>
</feature>
<feature type="compositionally biased region" description="Pro residues" evidence="25">
    <location>
        <begin position="824"/>
        <end position="837"/>
    </location>
</feature>
<dbReference type="Pfam" id="PF08214">
    <property type="entry name" value="HAT_KAT11"/>
    <property type="match status" value="1"/>
</dbReference>
<keyword evidence="7" id="KW-0597">Phosphoprotein</keyword>
<keyword evidence="15" id="KW-0805">Transcription regulation</keyword>
<dbReference type="SMART" id="SM00551">
    <property type="entry name" value="ZnF_TAZ"/>
    <property type="match status" value="2"/>
</dbReference>
<dbReference type="Gene3D" id="1.10.246.20">
    <property type="entry name" value="Coactivator CBP, KIX domain"/>
    <property type="match status" value="1"/>
</dbReference>
<feature type="domain" description="TAZ-type" evidence="27">
    <location>
        <begin position="1540"/>
        <end position="1621"/>
    </location>
</feature>
<dbReference type="GO" id="GO:0003713">
    <property type="term" value="F:transcription coactivator activity"/>
    <property type="evidence" value="ECO:0007669"/>
    <property type="project" value="InterPro"/>
</dbReference>
<evidence type="ECO:0000256" key="14">
    <source>
        <dbReference type="ARBA" id="ARBA00022990"/>
    </source>
</evidence>
<dbReference type="InterPro" id="IPR001487">
    <property type="entry name" value="Bromodomain"/>
</dbReference>
<keyword evidence="4" id="KW-0488">Methylation</keyword>
<feature type="compositionally biased region" description="Low complexity" evidence="25">
    <location>
        <begin position="1912"/>
        <end position="1926"/>
    </location>
</feature>
<dbReference type="SMART" id="SM01250">
    <property type="entry name" value="KAT11"/>
    <property type="match status" value="1"/>
</dbReference>
<dbReference type="CDD" id="cd15646">
    <property type="entry name" value="PHD_p300"/>
    <property type="match status" value="1"/>
</dbReference>
<dbReference type="Pfam" id="PF23570">
    <property type="entry name" value="PHD_P300"/>
    <property type="match status" value="1"/>
</dbReference>
<evidence type="ECO:0000256" key="25">
    <source>
        <dbReference type="SAM" id="MobiDB-lite"/>
    </source>
</evidence>
<evidence type="ECO:0000256" key="19">
    <source>
        <dbReference type="ARBA" id="ARBA00023242"/>
    </source>
</evidence>
<keyword evidence="9 23" id="KW-0479">Metal-binding</keyword>
<evidence type="ECO:0000256" key="18">
    <source>
        <dbReference type="ARBA" id="ARBA00023163"/>
    </source>
</evidence>
<dbReference type="InterPro" id="IPR038547">
    <property type="entry name" value="RING_CBP-p300_sf"/>
</dbReference>
<dbReference type="Gene3D" id="1.10.1630.10">
    <property type="entry name" value="Nuclear receptor coactivator, CREB-bp-like, interlocking domain"/>
    <property type="match status" value="1"/>
</dbReference>
<keyword evidence="19" id="KW-0539">Nucleus</keyword>
<name>A0A8J6GWX6_MICOH</name>
<evidence type="ECO:0000313" key="31">
    <source>
        <dbReference type="EMBL" id="KAH0518730.1"/>
    </source>
</evidence>
<comment type="caution">
    <text evidence="31">The sequence shown here is derived from an EMBL/GenBank/DDBJ whole genome shotgun (WGS) entry which is preliminary data.</text>
</comment>
<dbReference type="InterPro" id="IPR000197">
    <property type="entry name" value="Znf_TAZ"/>
</dbReference>
<keyword evidence="12 23" id="KW-0862">Zinc</keyword>
<feature type="domain" description="CBP/p300-type HAT" evidence="30">
    <location>
        <begin position="1096"/>
        <end position="1475"/>
    </location>
</feature>
<dbReference type="PROSITE" id="PS51727">
    <property type="entry name" value="CBP_P300_HAT"/>
    <property type="match status" value="1"/>
</dbReference>
<sequence>MAENVVEPGPPSAKRPKLSSPALSASASDGTDFGSLFDLEHDLPDELINSTELGLTNGGDISQLQTSLGIVQDAASKHKQLSELLRSGSSPNLNMGVGGPAQVMASQAQQNSPGLGLINSMVKSPMAQTGLTSPNMGMGSSGPNQGPTQSTTGMMNSPVNQPAMGMSTGMNAGMNPGMLAAGNGQGIIPNQVMNGSIGTGRGRPNMQYPNPGMGNAGSLMTEPLQQGSPQMGGQAGLRGPQPLKMGMMNNPSPYGSPYAQNSGQQIGASGLGLPIQTKTVLPNSLPSPFAMDKKAVPGGGMPNMGQQPPSSVQQPSLVTSVAPGMGSGAHTADPEKRKLIQQQLVLLLHAHKCQRREQANGEVRQCNLPHCRTMKNVLNHMTHCQSGKSCQAILSGAPVGLGNPSSLGVGQQSTPSLSTVSQIDPSSIERAYAALGLPYQVNQIPPQPQVQAKSQQSQQSGQSPQGMRPMNNMSASPMGVNGGVGVQTPNLLSDSMLHSAINSQNPMMSENASVASLGPLPTAAQPSSTGIRKQWHEDITQDLRNHLVHKLVQAIFPTPDPAALKDRRMENLVAYARKVEGDMYESANNRAEYYHLLAEKIYKIQKELEEKRRTRLQKQNMLPSAPGMVPVSMNTGTNMGQQQPGMTTNGPLPDPAMIRGSVPNQMMPRITPQPGLNQFGQMNMPQPPIGPRQPSPLQHHGQLAQSGALNPPMGYGPRMQQASSQNQFLSQTQFPSQGMNITNMSLTPSSGQAPVSQAQMSSSSCPVNSPIMPPGSQGSHVHCSTLPQPAHQNSPSPVPSRTPTPHHTPPSLGPQQPPATTIPAPVPTPPAIPPGPQPQALHPPSRQTPTPPTHLPPQVQPSLPSAPSADQSQQQPRSQQSTAASVPTPTAPLLPPQPSTPLSQPAVSIEGQESNPPSTSSTEVNSQTVPEKQPSQEVKMEVKMEVDQPEPVDAQPEDTQEAKTEDGKVEPTETEERGTELKTEIKEEEDQPGTSATQSSPAPGQSKKKIFKPEELRQALMPTLEALYRQDPESLPFRQPVDPKHLGIPDYFDIVKSPMDLSTIKRKLDTGQYQEPWQYIDDIWLMFNNAWLYNRKTSRVYKYCSKLSEVFEQEIDPVMQSLGYCCGRKLEFSPQTLCCYGKQLCTIPRDATYYSYQNRYHFCEKCFNEIQGESVSLGDDPSQPQTTINKEQFSKRKNDTLDPELFVECTECGRKMHQICVLHHEIIWPTGFVCDGCLKKTARARKENKFSAKRLPPTRLGTFLENRVNDFLRRQNHPESGEVTVRVVHASDKTVEDILKQATEDRLTSAKELPYFEGDFWPNVLEESIKELEQEEEERKREENTSNESTDVTKGDSKNAKKKNNKKTSKNKSSLSRGNKKKPGMPNVSNDLSQKLYATMEKHKEVFFVIRLIACPAPNSLPPIVDPDPLIPCDLMDGRDAFLTLARDKHLEFSSLRRAQWSTMCMLVELHTQSQDRFVYTCNECKHHVETRWHCTVCEDYDLCITCYNTKNHDHKMEKLGLGLDDESNNQQAAATQSPGDSRRLSIQRCIQSLVHACQCRNANCSLPSCQKMKRVVQHTKGCKRKTNGGCPICKQLIALCCYHAKHCQENKCPVPFCLNIKQKLRQQQLQHRLQQAQMLRRRMASMQRTGVAGQQQGLPSPTPATPTTPTGQQPATPQTPQPQPTSQPQPTPPNNMPPYLPRTQTTGPVSQGKAAGQVTPPTPPQTAQPPLPGPPPAAVEMAMQIQRAAETQRQMAHVQIFQRPIQHQMPQMTPMTPMGMNPPPMARGPGGHLDPGMGPTGMQQQSPWAQGGISQPQQMPSGMPRPAMMSVAQHGQPLNMPQQPGLGQVGVSPLKPGTVSQQALQNLLRTLRSPSSPLQQQQVLSILHSSPQLLAAFIKQRAAKYANSNSQPLPGQPGMPQGQPGLQPPTMPGQQGVHSNPALQSMNPMQVGVQRAGLPQQQPQQQLQPPMGGMSPQAQQMNMNHNTMPSQFRDILRSQMMQQQGAGPGIGPGMANHNQFQQSQGIGYPPQQQQQQQQQRMQHHMQQMQQGNMGQMGQLPQALGAEAGASLQAYQQRLLQQQMGSPAQPNPMSPQQHMLPNQAQSPHLQGQQIPNSLSNQVRSPQPVPSPRPQSQPPHSSPSPRMQPQPSPHHVSPQTSSPHPGLVAAQAANPMEQGHFASPDQNSMLSQLATNPGMANLHGASATDLGLSTDNADLNSNLSQSTLDIH</sequence>
<evidence type="ECO:0000256" key="3">
    <source>
        <dbReference type="ARBA" id="ARBA00013184"/>
    </source>
</evidence>
<dbReference type="InterPro" id="IPR013083">
    <property type="entry name" value="Znf_RING/FYVE/PHD"/>
</dbReference>
<evidence type="ECO:0000256" key="8">
    <source>
        <dbReference type="ARBA" id="ARBA00022679"/>
    </source>
</evidence>
<dbReference type="InterPro" id="IPR010303">
    <property type="entry name" value="RING_CBP-p300"/>
</dbReference>
<dbReference type="PROSITE" id="PS01357">
    <property type="entry name" value="ZF_ZZ_1"/>
    <property type="match status" value="1"/>
</dbReference>
<feature type="compositionally biased region" description="Low complexity" evidence="25">
    <location>
        <begin position="446"/>
        <end position="465"/>
    </location>
</feature>
<dbReference type="Pfam" id="PF06001">
    <property type="entry name" value="RING_CBP-p300"/>
    <property type="match status" value="1"/>
</dbReference>
<feature type="domain" description="Bromo" evidence="26">
    <location>
        <begin position="1029"/>
        <end position="1101"/>
    </location>
</feature>
<evidence type="ECO:0000256" key="10">
    <source>
        <dbReference type="ARBA" id="ARBA00022737"/>
    </source>
</evidence>
<evidence type="ECO:0000256" key="20">
    <source>
        <dbReference type="ARBA" id="ARBA00023315"/>
    </source>
</evidence>
<dbReference type="FunFam" id="1.10.246.20:FF:000001">
    <property type="entry name" value="E1A binding protein p300"/>
    <property type="match status" value="1"/>
</dbReference>
<dbReference type="SUPFAM" id="SSF57933">
    <property type="entry name" value="TAZ domain"/>
    <property type="match status" value="2"/>
</dbReference>
<dbReference type="SUPFAM" id="SSF69125">
    <property type="entry name" value="Nuclear receptor coactivator interlocking domain"/>
    <property type="match status" value="1"/>
</dbReference>
<evidence type="ECO:0000313" key="32">
    <source>
        <dbReference type="Proteomes" id="UP000710432"/>
    </source>
</evidence>
<evidence type="ECO:0000256" key="5">
    <source>
        <dbReference type="ARBA" id="ARBA00022490"/>
    </source>
</evidence>
<feature type="compositionally biased region" description="Polar residues" evidence="25">
    <location>
        <begin position="1938"/>
        <end position="1949"/>
    </location>
</feature>
<feature type="compositionally biased region" description="Low complexity" evidence="25">
    <location>
        <begin position="1668"/>
        <end position="1677"/>
    </location>
</feature>
<keyword evidence="17 22" id="KW-0103">Bromodomain</keyword>
<dbReference type="GO" id="GO:0008270">
    <property type="term" value="F:zinc ion binding"/>
    <property type="evidence" value="ECO:0007669"/>
    <property type="project" value="UniProtKB-KW"/>
</dbReference>
<feature type="compositionally biased region" description="Pro residues" evidence="25">
    <location>
        <begin position="1678"/>
        <end position="1701"/>
    </location>
</feature>
<dbReference type="PROSITE" id="PS50134">
    <property type="entry name" value="ZF_TAZ"/>
    <property type="match status" value="2"/>
</dbReference>
<feature type="compositionally biased region" description="Pro residues" evidence="25">
    <location>
        <begin position="685"/>
        <end position="694"/>
    </location>
</feature>
<dbReference type="Gene3D" id="3.30.60.90">
    <property type="match status" value="1"/>
</dbReference>
<dbReference type="PROSITE" id="PS00633">
    <property type="entry name" value="BROMODOMAIN_1"/>
    <property type="match status" value="1"/>
</dbReference>
<feature type="compositionally biased region" description="Pro residues" evidence="25">
    <location>
        <begin position="889"/>
        <end position="899"/>
    </location>
</feature>
<evidence type="ECO:0000259" key="30">
    <source>
        <dbReference type="PROSITE" id="PS51727"/>
    </source>
</evidence>
<dbReference type="Gene3D" id="1.20.1020.10">
    <property type="entry name" value="TAZ domain"/>
    <property type="match status" value="2"/>
</dbReference>
<feature type="region of interest" description="Disordered" evidence="25">
    <location>
        <begin position="1"/>
        <end position="30"/>
    </location>
</feature>
<dbReference type="CDD" id="cd05495">
    <property type="entry name" value="Bromo_cbp_like"/>
    <property type="match status" value="1"/>
</dbReference>
<feature type="zinc finger region" description="TAZ-type" evidence="23">
    <location>
        <begin position="1540"/>
        <end position="1621"/>
    </location>
</feature>
<feature type="region of interest" description="Disordered" evidence="25">
    <location>
        <begin position="1907"/>
        <end position="1985"/>
    </location>
</feature>
<evidence type="ECO:0000256" key="23">
    <source>
        <dbReference type="PROSITE-ProRule" id="PRU00203"/>
    </source>
</evidence>
<dbReference type="PANTHER" id="PTHR13808">
    <property type="entry name" value="CBP/P300-RELATED"/>
    <property type="match status" value="1"/>
</dbReference>
<feature type="region of interest" description="Disordered" evidence="25">
    <location>
        <begin position="1643"/>
        <end position="1738"/>
    </location>
</feature>
<evidence type="ECO:0000256" key="11">
    <source>
        <dbReference type="ARBA" id="ARBA00022771"/>
    </source>
</evidence>
<evidence type="ECO:0000256" key="6">
    <source>
        <dbReference type="ARBA" id="ARBA00022499"/>
    </source>
</evidence>
<protein>
    <recommendedName>
        <fullName evidence="3">histone acetyltransferase</fullName>
        <ecNumber evidence="3">2.3.1.48</ecNumber>
    </recommendedName>
</protein>
<feature type="compositionally biased region" description="Polar residues" evidence="25">
    <location>
        <begin position="1802"/>
        <end position="1821"/>
    </location>
</feature>
<feature type="compositionally biased region" description="Low complexity" evidence="25">
    <location>
        <begin position="2152"/>
        <end position="2164"/>
    </location>
</feature>
<dbReference type="Gene3D" id="3.30.40.10">
    <property type="entry name" value="Zinc/RING finger domain, C3HC4 (zinc finger)"/>
    <property type="match status" value="1"/>
</dbReference>
<feature type="region of interest" description="Disordered" evidence="25">
    <location>
        <begin position="446"/>
        <end position="482"/>
    </location>
</feature>
<dbReference type="InterPro" id="IPR037073">
    <property type="entry name" value="Nuc_rcpt_coact_CREBbp_sf"/>
</dbReference>
<feature type="domain" description="KIX" evidence="29">
    <location>
        <begin position="530"/>
        <end position="609"/>
    </location>
</feature>
<dbReference type="InterPro" id="IPR043145">
    <property type="entry name" value="Znf_ZZ_sf"/>
</dbReference>
<dbReference type="InterPro" id="IPR018359">
    <property type="entry name" value="Bromodomain_CS"/>
</dbReference>
<evidence type="ECO:0000259" key="28">
    <source>
        <dbReference type="PROSITE" id="PS50135"/>
    </source>
</evidence>
<evidence type="ECO:0000256" key="21">
    <source>
        <dbReference type="ARBA" id="ARBA00047411"/>
    </source>
</evidence>
<dbReference type="EC" id="2.3.1.48" evidence="3"/>
<dbReference type="SMART" id="SM00297">
    <property type="entry name" value="BROMO"/>
    <property type="match status" value="1"/>
</dbReference>
<feature type="compositionally biased region" description="Polar residues" evidence="25">
    <location>
        <begin position="141"/>
        <end position="160"/>
    </location>
</feature>
<feature type="compositionally biased region" description="Polar residues" evidence="25">
    <location>
        <begin position="720"/>
        <end position="767"/>
    </location>
</feature>
<dbReference type="GO" id="GO:0048511">
    <property type="term" value="P:rhythmic process"/>
    <property type="evidence" value="ECO:0007669"/>
    <property type="project" value="UniProtKB-KW"/>
</dbReference>
<feature type="region of interest" description="Disordered" evidence="25">
    <location>
        <begin position="2002"/>
        <end position="2054"/>
    </location>
</feature>
<dbReference type="Pfam" id="PF00439">
    <property type="entry name" value="Bromodomain"/>
    <property type="match status" value="1"/>
</dbReference>
<evidence type="ECO:0000256" key="1">
    <source>
        <dbReference type="ARBA" id="ARBA00004123"/>
    </source>
</evidence>
<proteinExistence type="predicted"/>
<evidence type="ECO:0000256" key="15">
    <source>
        <dbReference type="ARBA" id="ARBA00023015"/>
    </source>
</evidence>
<dbReference type="GO" id="GO:0031490">
    <property type="term" value="F:chromatin DNA binding"/>
    <property type="evidence" value="ECO:0007669"/>
    <property type="project" value="TreeGrafter"/>
</dbReference>
<reference evidence="31" key="1">
    <citation type="submission" date="2020-03" db="EMBL/GenBank/DDBJ databases">
        <title>Studies in the Genomics of Life Span.</title>
        <authorList>
            <person name="Glass D."/>
        </authorList>
    </citation>
    <scope>NUCLEOTIDE SEQUENCE</scope>
    <source>
        <strain evidence="31">LTLLF</strain>
        <tissue evidence="31">Muscle</tissue>
    </source>
</reference>
<evidence type="ECO:0000256" key="22">
    <source>
        <dbReference type="PROSITE-ProRule" id="PRU00035"/>
    </source>
</evidence>
<keyword evidence="18" id="KW-0804">Transcription</keyword>
<dbReference type="FunFam" id="1.20.920.10:FF:000001">
    <property type="entry name" value="Histone acetyltransferase p300"/>
    <property type="match status" value="1"/>
</dbReference>
<feature type="domain" description="ZZ-type" evidence="28">
    <location>
        <begin position="1477"/>
        <end position="1525"/>
    </location>
</feature>
<dbReference type="SMART" id="SM00291">
    <property type="entry name" value="ZnF_ZZ"/>
    <property type="match status" value="1"/>
</dbReference>
<dbReference type="InterPro" id="IPR014744">
    <property type="entry name" value="Nuc_rcpt_coact_CREBbp"/>
</dbReference>
<dbReference type="Pfam" id="PF02135">
    <property type="entry name" value="zf-TAZ"/>
    <property type="match status" value="2"/>
</dbReference>
<comment type="subcellular location">
    <subcellularLocation>
        <location evidence="2">Cytoplasm</location>
    </subcellularLocation>
    <subcellularLocation>
        <location evidence="1">Nucleus</location>
    </subcellularLocation>
</comment>
<keyword evidence="10" id="KW-0677">Repeat</keyword>
<evidence type="ECO:0000256" key="7">
    <source>
        <dbReference type="ARBA" id="ARBA00022553"/>
    </source>
</evidence>
<dbReference type="InterPro" id="IPR009110">
    <property type="entry name" value="Nuc_rcpt_coact"/>
</dbReference>
<feature type="compositionally biased region" description="Pro residues" evidence="25">
    <location>
        <begin position="2126"/>
        <end position="2151"/>
    </location>
</feature>
<feature type="compositionally biased region" description="Low complexity" evidence="25">
    <location>
        <begin position="838"/>
        <end position="848"/>
    </location>
</feature>
<feature type="domain" description="TAZ-type" evidence="27">
    <location>
        <begin position="333"/>
        <end position="420"/>
    </location>
</feature>
<keyword evidence="5" id="KW-0963">Cytoplasm</keyword>
<feature type="compositionally biased region" description="Acidic residues" evidence="25">
    <location>
        <begin position="947"/>
        <end position="959"/>
    </location>
</feature>
<dbReference type="Gene3D" id="1.20.920.10">
    <property type="entry name" value="Bromodomain-like"/>
    <property type="match status" value="1"/>
</dbReference>
<feature type="zinc finger region" description="TAZ-type" evidence="23">
    <location>
        <begin position="333"/>
        <end position="420"/>
    </location>
</feature>
<dbReference type="Gene3D" id="2.10.110.40">
    <property type="match status" value="1"/>
</dbReference>
<dbReference type="FunFam" id="3.30.60.90:FF:000003">
    <property type="entry name" value="E1A binding protein p300"/>
    <property type="match status" value="1"/>
</dbReference>
<evidence type="ECO:0000256" key="17">
    <source>
        <dbReference type="ARBA" id="ARBA00023117"/>
    </source>
</evidence>
<dbReference type="SUPFAM" id="SSF47370">
    <property type="entry name" value="Bromodomain"/>
    <property type="match status" value="1"/>
</dbReference>
<feature type="region of interest" description="Disordered" evidence="25">
    <location>
        <begin position="129"/>
        <end position="171"/>
    </location>
</feature>
<evidence type="ECO:0000256" key="12">
    <source>
        <dbReference type="ARBA" id="ARBA00022833"/>
    </source>
</evidence>
<dbReference type="FunFam" id="3.30.40.10:FF:000034">
    <property type="entry name" value="Histone acetyltransferase p300"/>
    <property type="match status" value="1"/>
</dbReference>
<dbReference type="SUPFAM" id="SSF57850">
    <property type="entry name" value="RING/U-box"/>
    <property type="match status" value="1"/>
</dbReference>
<dbReference type="InterPro" id="IPR036529">
    <property type="entry name" value="KIX_dom_sf"/>
</dbReference>
<dbReference type="EMBL" id="JAATJU010009100">
    <property type="protein sequence ID" value="KAH0518730.1"/>
    <property type="molecule type" value="Genomic_DNA"/>
</dbReference>
<dbReference type="InterPro" id="IPR031162">
    <property type="entry name" value="CBP_P300_HAT"/>
</dbReference>
<dbReference type="PROSITE" id="PS50952">
    <property type="entry name" value="KIX"/>
    <property type="match status" value="1"/>
</dbReference>
<dbReference type="GO" id="GO:0005654">
    <property type="term" value="C:nucleoplasm"/>
    <property type="evidence" value="ECO:0007669"/>
    <property type="project" value="UniProtKB-ARBA"/>
</dbReference>
<dbReference type="Pfam" id="PF09030">
    <property type="entry name" value="Creb_binding"/>
    <property type="match status" value="1"/>
</dbReference>
<feature type="compositionally biased region" description="Pro residues" evidence="25">
    <location>
        <begin position="796"/>
        <end position="817"/>
    </location>
</feature>
<dbReference type="Pfam" id="PF00569">
    <property type="entry name" value="ZZ"/>
    <property type="match status" value="1"/>
</dbReference>
<dbReference type="PRINTS" id="PR00503">
    <property type="entry name" value="BROMODOMAIN"/>
</dbReference>
<dbReference type="GO" id="GO:0005737">
    <property type="term" value="C:cytoplasm"/>
    <property type="evidence" value="ECO:0007669"/>
    <property type="project" value="UniProtKB-SubCell"/>
</dbReference>
<dbReference type="InterPro" id="IPR056484">
    <property type="entry name" value="PHD_P300"/>
</dbReference>
<feature type="compositionally biased region" description="Polar residues" evidence="25">
    <location>
        <begin position="911"/>
        <end position="936"/>
    </location>
</feature>
<feature type="compositionally biased region" description="Low complexity" evidence="25">
    <location>
        <begin position="1959"/>
        <end position="1971"/>
    </location>
</feature>
<dbReference type="GO" id="GO:0005667">
    <property type="term" value="C:transcription regulator complex"/>
    <property type="evidence" value="ECO:0007669"/>
    <property type="project" value="UniProtKB-ARBA"/>
</dbReference>
<comment type="catalytic activity">
    <reaction evidence="21">
        <text>(S)-lactoyl-CoA + L-lysyl-[protein] = N(6)-[(S)-lactoyl]-L-lysyl-[protein] + CoA + H(+)</text>
        <dbReference type="Rhea" id="RHEA:61996"/>
        <dbReference type="Rhea" id="RHEA-COMP:9752"/>
        <dbReference type="Rhea" id="RHEA-COMP:19466"/>
        <dbReference type="ChEBI" id="CHEBI:15378"/>
        <dbReference type="ChEBI" id="CHEBI:29969"/>
        <dbReference type="ChEBI" id="CHEBI:57287"/>
        <dbReference type="ChEBI" id="CHEBI:231527"/>
        <dbReference type="ChEBI" id="CHEBI:231528"/>
    </reaction>
    <physiologicalReaction direction="left-to-right" evidence="21">
        <dbReference type="Rhea" id="RHEA:61997"/>
    </physiologicalReaction>
</comment>
<dbReference type="CDD" id="cd20910">
    <property type="entry name" value="NCBD_CREBBP-p300_like"/>
    <property type="match status" value="1"/>
</dbReference>
<feature type="compositionally biased region" description="Pro residues" evidence="25">
    <location>
        <begin position="849"/>
        <end position="859"/>
    </location>
</feature>
<dbReference type="GO" id="GO:0045944">
    <property type="term" value="P:positive regulation of transcription by RNA polymerase II"/>
    <property type="evidence" value="ECO:0007669"/>
    <property type="project" value="TreeGrafter"/>
</dbReference>
<evidence type="ECO:0000259" key="27">
    <source>
        <dbReference type="PROSITE" id="PS50134"/>
    </source>
</evidence>
<dbReference type="GO" id="GO:0000123">
    <property type="term" value="C:histone acetyltransferase complex"/>
    <property type="evidence" value="ECO:0007669"/>
    <property type="project" value="InterPro"/>
</dbReference>
<dbReference type="GO" id="GO:0140297">
    <property type="term" value="F:DNA-binding transcription factor binding"/>
    <property type="evidence" value="ECO:0007669"/>
    <property type="project" value="UniProtKB-ARBA"/>
</dbReference>
<dbReference type="InterPro" id="IPR036427">
    <property type="entry name" value="Bromodomain-like_sf"/>
</dbReference>
<feature type="region of interest" description="Disordered" evidence="25">
    <location>
        <begin position="2081"/>
        <end position="2166"/>
    </location>
</feature>
<organism evidence="31 32">
    <name type="scientific">Microtus ochrogaster</name>
    <name type="common">Prairie vole</name>
    <dbReference type="NCBI Taxonomy" id="79684"/>
    <lineage>
        <taxon>Eukaryota</taxon>
        <taxon>Metazoa</taxon>
        <taxon>Chordata</taxon>
        <taxon>Craniata</taxon>
        <taxon>Vertebrata</taxon>
        <taxon>Euteleostomi</taxon>
        <taxon>Mammalia</taxon>
        <taxon>Eutheria</taxon>
        <taxon>Euarchontoglires</taxon>
        <taxon>Glires</taxon>
        <taxon>Rodentia</taxon>
        <taxon>Myomorpha</taxon>
        <taxon>Muroidea</taxon>
        <taxon>Cricetidae</taxon>
        <taxon>Arvicolinae</taxon>
        <taxon>Microtus</taxon>
    </lineage>
</organism>
<evidence type="ECO:0000256" key="16">
    <source>
        <dbReference type="ARBA" id="ARBA00023108"/>
    </source>
</evidence>
<dbReference type="CDD" id="cd02337">
    <property type="entry name" value="ZZ_CBP"/>
    <property type="match status" value="1"/>
</dbReference>
<dbReference type="Pfam" id="PF02172">
    <property type="entry name" value="KIX"/>
    <property type="match status" value="1"/>
</dbReference>
<dbReference type="InterPro" id="IPR013178">
    <property type="entry name" value="Histone_AcTrfase_Rtt109/CBP"/>
</dbReference>
<evidence type="ECO:0000256" key="13">
    <source>
        <dbReference type="ARBA" id="ARBA00022843"/>
    </source>
</evidence>
<keyword evidence="8" id="KW-0808">Transferase</keyword>
<dbReference type="PROSITE" id="PS50135">
    <property type="entry name" value="ZF_ZZ_2"/>
    <property type="match status" value="1"/>
</dbReference>
<feature type="compositionally biased region" description="Basic residues" evidence="25">
    <location>
        <begin position="1360"/>
        <end position="1370"/>
    </location>
</feature>
<dbReference type="SUPFAM" id="SSF47040">
    <property type="entry name" value="Kix domain of CBP (creb binding protein)"/>
    <property type="match status" value="1"/>
</dbReference>
<feature type="compositionally biased region" description="Basic and acidic residues" evidence="25">
    <location>
        <begin position="1332"/>
        <end position="1344"/>
    </location>
</feature>
<evidence type="ECO:0000256" key="24">
    <source>
        <dbReference type="PROSITE-ProRule" id="PRU00228"/>
    </source>
</evidence>
<dbReference type="FunFam" id="1.20.1020.10:FF:000001">
    <property type="entry name" value="E1A binding protein p300"/>
    <property type="match status" value="1"/>
</dbReference>
<evidence type="ECO:0000256" key="4">
    <source>
        <dbReference type="ARBA" id="ARBA00022481"/>
    </source>
</evidence>
<feature type="compositionally biased region" description="Basic and acidic residues" evidence="25">
    <location>
        <begin position="960"/>
        <end position="985"/>
    </location>
</feature>
<dbReference type="CDD" id="cd15802">
    <property type="entry name" value="RING_CBP-p300"/>
    <property type="match status" value="1"/>
</dbReference>
<dbReference type="InterPro" id="IPR035898">
    <property type="entry name" value="TAZ_dom_sf"/>
</dbReference>